<evidence type="ECO:0000259" key="2">
    <source>
        <dbReference type="PROSITE" id="PS50174"/>
    </source>
</evidence>
<proteinExistence type="predicted"/>
<evidence type="ECO:0000256" key="1">
    <source>
        <dbReference type="SAM" id="MobiDB-lite"/>
    </source>
</evidence>
<name>A0AAD8LRC5_BABGI</name>
<organism evidence="3 4">
    <name type="scientific">Babesia gibsoni</name>
    <dbReference type="NCBI Taxonomy" id="33632"/>
    <lineage>
        <taxon>Eukaryota</taxon>
        <taxon>Sar</taxon>
        <taxon>Alveolata</taxon>
        <taxon>Apicomplexa</taxon>
        <taxon>Aconoidasida</taxon>
        <taxon>Piroplasmida</taxon>
        <taxon>Babesiidae</taxon>
        <taxon>Babesia</taxon>
    </lineage>
</organism>
<comment type="caution">
    <text evidence="3">The sequence shown here is derived from an EMBL/GenBank/DDBJ whole genome shotgun (WGS) entry which is preliminary data.</text>
</comment>
<dbReference type="InterPro" id="IPR040052">
    <property type="entry name" value="RBM17"/>
</dbReference>
<dbReference type="GO" id="GO:0071011">
    <property type="term" value="C:precatalytic spliceosome"/>
    <property type="evidence" value="ECO:0007669"/>
    <property type="project" value="TreeGrafter"/>
</dbReference>
<dbReference type="GO" id="GO:0003676">
    <property type="term" value="F:nucleic acid binding"/>
    <property type="evidence" value="ECO:0007669"/>
    <property type="project" value="InterPro"/>
</dbReference>
<feature type="compositionally biased region" description="Basic and acidic residues" evidence="1">
    <location>
        <begin position="12"/>
        <end position="21"/>
    </location>
</feature>
<dbReference type="PANTHER" id="PTHR13288">
    <property type="entry name" value="SPLICING FACTOR 45 SPF45"/>
    <property type="match status" value="1"/>
</dbReference>
<dbReference type="GO" id="GO:0045292">
    <property type="term" value="P:mRNA cis splicing, via spliceosome"/>
    <property type="evidence" value="ECO:0007669"/>
    <property type="project" value="InterPro"/>
</dbReference>
<dbReference type="PROSITE" id="PS50174">
    <property type="entry name" value="G_PATCH"/>
    <property type="match status" value="1"/>
</dbReference>
<dbReference type="InterPro" id="IPR000467">
    <property type="entry name" value="G_patch_dom"/>
</dbReference>
<evidence type="ECO:0000313" key="4">
    <source>
        <dbReference type="Proteomes" id="UP001230268"/>
    </source>
</evidence>
<dbReference type="EMBL" id="JAVEPI010000002">
    <property type="protein sequence ID" value="KAK1443561.1"/>
    <property type="molecule type" value="Genomic_DNA"/>
</dbReference>
<feature type="compositionally biased region" description="Polar residues" evidence="1">
    <location>
        <begin position="1"/>
        <end position="10"/>
    </location>
</feature>
<dbReference type="Pfam" id="PF01585">
    <property type="entry name" value="G-patch"/>
    <property type="match status" value="1"/>
</dbReference>
<dbReference type="PANTHER" id="PTHR13288:SF8">
    <property type="entry name" value="SPLICING FACTOR 45"/>
    <property type="match status" value="1"/>
</dbReference>
<sequence>MPFININLSHRASGEPMRDASHGTGKRRGHVSYNLNEEYDPMVPNDYNRMSRELAVRARQAAAPIQLKVEKPQGPKLSADEAFERRLRLLEEEEKRKNAAGQPQQPEGSKDIGLKIMQKLGWKEGKGLGANEQGMMAPLVAKNVGKHVGVIVQGEKQIIPKRGTSSSSGDALGKPHPSDGETSLTLEGEGISRVLKITCYDCPSETEESISETFEEIMCEFGSLVNINSESSPEHTGFIICCEYEEAAQAKVAMEGLLKATLRFRIDVEFS</sequence>
<feature type="region of interest" description="Disordered" evidence="1">
    <location>
        <begin position="159"/>
        <end position="184"/>
    </location>
</feature>
<gene>
    <name evidence="3" type="ORF">BgAZ_204370</name>
</gene>
<accession>A0AAD8LRC5</accession>
<feature type="region of interest" description="Disordered" evidence="1">
    <location>
        <begin position="1"/>
        <end position="29"/>
    </location>
</feature>
<dbReference type="Proteomes" id="UP001230268">
    <property type="component" value="Unassembled WGS sequence"/>
</dbReference>
<evidence type="ECO:0000313" key="3">
    <source>
        <dbReference type="EMBL" id="KAK1443561.1"/>
    </source>
</evidence>
<protein>
    <recommendedName>
        <fullName evidence="2">G-patch domain-containing protein</fullName>
    </recommendedName>
</protein>
<feature type="domain" description="G-patch" evidence="2">
    <location>
        <begin position="109"/>
        <end position="155"/>
    </location>
</feature>
<keyword evidence="4" id="KW-1185">Reference proteome</keyword>
<dbReference type="SMART" id="SM00443">
    <property type="entry name" value="G_patch"/>
    <property type="match status" value="1"/>
</dbReference>
<reference evidence="3" key="1">
    <citation type="submission" date="2023-08" db="EMBL/GenBank/DDBJ databases">
        <title>Draft sequence of the Babesia gibsoni genome.</title>
        <authorList>
            <person name="Yamagishi J.Y."/>
            <person name="Xuan X.X."/>
        </authorList>
    </citation>
    <scope>NUCLEOTIDE SEQUENCE</scope>
    <source>
        <strain evidence="3">Azabu</strain>
    </source>
</reference>
<dbReference type="AlphaFoldDB" id="A0AAD8LRC5"/>